<keyword evidence="2" id="KW-0812">Transmembrane</keyword>
<dbReference type="EMBL" id="JAQQWK010000011">
    <property type="protein sequence ID" value="KAK8024419.1"/>
    <property type="molecule type" value="Genomic_DNA"/>
</dbReference>
<keyword evidence="2" id="KW-1133">Transmembrane helix</keyword>
<feature type="compositionally biased region" description="Basic and acidic residues" evidence="1">
    <location>
        <begin position="36"/>
        <end position="45"/>
    </location>
</feature>
<proteinExistence type="predicted"/>
<protein>
    <submittedName>
        <fullName evidence="3">Uncharacterized protein</fullName>
    </submittedName>
</protein>
<accession>A0ABR1S2M0</accession>
<organism evidence="3 4">
    <name type="scientific">Apiospora rasikravindrae</name>
    <dbReference type="NCBI Taxonomy" id="990691"/>
    <lineage>
        <taxon>Eukaryota</taxon>
        <taxon>Fungi</taxon>
        <taxon>Dikarya</taxon>
        <taxon>Ascomycota</taxon>
        <taxon>Pezizomycotina</taxon>
        <taxon>Sordariomycetes</taxon>
        <taxon>Xylariomycetidae</taxon>
        <taxon>Amphisphaeriales</taxon>
        <taxon>Apiosporaceae</taxon>
        <taxon>Apiospora</taxon>
    </lineage>
</organism>
<evidence type="ECO:0000313" key="4">
    <source>
        <dbReference type="Proteomes" id="UP001444661"/>
    </source>
</evidence>
<keyword evidence="2" id="KW-0472">Membrane</keyword>
<gene>
    <name evidence="3" type="ORF">PG993_012485</name>
</gene>
<evidence type="ECO:0000313" key="3">
    <source>
        <dbReference type="EMBL" id="KAK8024419.1"/>
    </source>
</evidence>
<evidence type="ECO:0000256" key="1">
    <source>
        <dbReference type="SAM" id="MobiDB-lite"/>
    </source>
</evidence>
<reference evidence="3 4" key="1">
    <citation type="submission" date="2023-01" db="EMBL/GenBank/DDBJ databases">
        <title>Analysis of 21 Apiospora genomes using comparative genomics revels a genus with tremendous synthesis potential of carbohydrate active enzymes and secondary metabolites.</title>
        <authorList>
            <person name="Sorensen T."/>
        </authorList>
    </citation>
    <scope>NUCLEOTIDE SEQUENCE [LARGE SCALE GENOMIC DNA]</scope>
    <source>
        <strain evidence="3 4">CBS 33761</strain>
    </source>
</reference>
<evidence type="ECO:0000256" key="2">
    <source>
        <dbReference type="SAM" id="Phobius"/>
    </source>
</evidence>
<keyword evidence="4" id="KW-1185">Reference proteome</keyword>
<feature type="region of interest" description="Disordered" evidence="1">
    <location>
        <begin position="36"/>
        <end position="80"/>
    </location>
</feature>
<dbReference type="Proteomes" id="UP001444661">
    <property type="component" value="Unassembled WGS sequence"/>
</dbReference>
<feature type="transmembrane region" description="Helical" evidence="2">
    <location>
        <begin position="6"/>
        <end position="28"/>
    </location>
</feature>
<sequence length="80" mass="8643">MFKKSGWASVLVSAIPLSALLGFCSFLLRRLLKRQRDNKEQRQGEAVDGVAAGSGRGSGIYVTEDGNSRYNDHQTAAATL</sequence>
<comment type="caution">
    <text evidence="3">The sequence shown here is derived from an EMBL/GenBank/DDBJ whole genome shotgun (WGS) entry which is preliminary data.</text>
</comment>
<name>A0ABR1S2M0_9PEZI</name>